<dbReference type="Proteomes" id="UP000248142">
    <property type="component" value="Segment"/>
</dbReference>
<keyword evidence="1" id="KW-0812">Transmembrane</keyword>
<feature type="transmembrane region" description="Helical" evidence="1">
    <location>
        <begin position="12"/>
        <end position="35"/>
    </location>
</feature>
<name>A0A2U7NMU7_9CAUD</name>
<keyword evidence="1" id="KW-0472">Membrane</keyword>
<organism evidence="2 3">
    <name type="scientific">Pseudomonas phage PspYZU01</name>
    <dbReference type="NCBI Taxonomy" id="1983555"/>
    <lineage>
        <taxon>Viruses</taxon>
        <taxon>Duplodnaviria</taxon>
        <taxon>Heunggongvirae</taxon>
        <taxon>Uroviricota</taxon>
        <taxon>Caudoviricetes</taxon>
        <taxon>Casjensviridae</taxon>
        <taxon>Phobosvirus</taxon>
        <taxon>Phobosvirus PspYZU01</taxon>
    </lineage>
</organism>
<accession>A0A2U7NMU7</accession>
<gene>
    <name evidence="2" type="ORF">PspYZU01_12</name>
</gene>
<keyword evidence="1" id="KW-1133">Transmembrane helix</keyword>
<keyword evidence="3" id="KW-1185">Reference proteome</keyword>
<protein>
    <submittedName>
        <fullName evidence="2">Uncharacterized protein</fullName>
    </submittedName>
</protein>
<proteinExistence type="predicted"/>
<evidence type="ECO:0000256" key="1">
    <source>
        <dbReference type="SAM" id="Phobius"/>
    </source>
</evidence>
<evidence type="ECO:0000313" key="3">
    <source>
        <dbReference type="Proteomes" id="UP000248142"/>
    </source>
</evidence>
<dbReference type="EMBL" id="KY971609">
    <property type="protein sequence ID" value="ASD51897.1"/>
    <property type="molecule type" value="Genomic_DNA"/>
</dbReference>
<evidence type="ECO:0000313" key="2">
    <source>
        <dbReference type="EMBL" id="ASD51897.1"/>
    </source>
</evidence>
<sequence length="39" mass="4226">MGAVGFVLWAPSWPWLLAASVPSVGYMAAYCLGLLDPEW</sequence>
<reference evidence="2 3" key="1">
    <citation type="submission" date="2017-04" db="EMBL/GenBank/DDBJ databases">
        <title>Isolation of lytic bacteriophages infecting Pseudomonas strains for biocontrol of fish and shrimp spoilage during chilled storage.</title>
        <authorList>
            <person name="Yang Z."/>
            <person name="Tao X."/>
            <person name="Gao L."/>
            <person name="Rao S."/>
        </authorList>
    </citation>
    <scope>NUCLEOTIDE SEQUENCE [LARGE SCALE GENOMIC DNA]</scope>
</reference>